<dbReference type="Gene3D" id="3.10.450.40">
    <property type="match status" value="1"/>
</dbReference>
<sequence length="112" mass="12154">MNRNTGRRVTGIAHLKQSVADILTTPLGTRLERRTYGSLLPSLIDQPDNGPTRLRCYSAIASALMKWEPRLRVTRVGITSGSQPGQATVDLEGEYLGQTVSLSTSLQMRGAA</sequence>
<comment type="caution">
    <text evidence="2">The sequence shown here is derived from an EMBL/GenBank/DDBJ whole genome shotgun (WGS) entry which is preliminary data.</text>
</comment>
<gene>
    <name evidence="2" type="ORF">ACBP88_06450</name>
</gene>
<accession>A0ABV4IE85</accession>
<dbReference type="SUPFAM" id="SSF160719">
    <property type="entry name" value="gpW/gp25-like"/>
    <property type="match status" value="1"/>
</dbReference>
<protein>
    <submittedName>
        <fullName evidence="2">GPW/gp25 family protein</fullName>
    </submittedName>
</protein>
<keyword evidence="3" id="KW-1185">Reference proteome</keyword>
<evidence type="ECO:0000259" key="1">
    <source>
        <dbReference type="Pfam" id="PF04965"/>
    </source>
</evidence>
<name>A0ABV4IE85_9BURK</name>
<proteinExistence type="predicted"/>
<dbReference type="Proteomes" id="UP001567350">
    <property type="component" value="Unassembled WGS sequence"/>
</dbReference>
<organism evidence="2 3">
    <name type="scientific">Comamonas jiangduensis</name>
    <dbReference type="NCBI Taxonomy" id="1194168"/>
    <lineage>
        <taxon>Bacteria</taxon>
        <taxon>Pseudomonadati</taxon>
        <taxon>Pseudomonadota</taxon>
        <taxon>Betaproteobacteria</taxon>
        <taxon>Burkholderiales</taxon>
        <taxon>Comamonadaceae</taxon>
        <taxon>Comamonas</taxon>
    </lineage>
</organism>
<feature type="domain" description="IraD/Gp25-like" evidence="1">
    <location>
        <begin position="13"/>
        <end position="94"/>
    </location>
</feature>
<evidence type="ECO:0000313" key="2">
    <source>
        <dbReference type="EMBL" id="MEZ2739105.1"/>
    </source>
</evidence>
<dbReference type="EMBL" id="JBGJLR010000005">
    <property type="protein sequence ID" value="MEZ2739105.1"/>
    <property type="molecule type" value="Genomic_DNA"/>
</dbReference>
<evidence type="ECO:0000313" key="3">
    <source>
        <dbReference type="Proteomes" id="UP001567350"/>
    </source>
</evidence>
<reference evidence="2 3" key="1">
    <citation type="submission" date="2024-08" db="EMBL/GenBank/DDBJ databases">
        <authorList>
            <person name="Feng Z."/>
            <person name="Ronholm J."/>
        </authorList>
    </citation>
    <scope>NUCLEOTIDE SEQUENCE [LARGE SCALE GENOMIC DNA]</scope>
    <source>
        <strain evidence="2 3">4-AB0-8</strain>
    </source>
</reference>
<dbReference type="InterPro" id="IPR007048">
    <property type="entry name" value="IraD/Gp25-like"/>
</dbReference>
<dbReference type="Pfam" id="PF04965">
    <property type="entry name" value="GPW_gp25"/>
    <property type="match status" value="1"/>
</dbReference>
<dbReference type="RefSeq" id="WP_370891631.1">
    <property type="nucleotide sequence ID" value="NZ_JBGJLR010000005.1"/>
</dbReference>